<dbReference type="EMBL" id="CP043505">
    <property type="protein sequence ID" value="QEO13418.1"/>
    <property type="molecule type" value="Genomic_DNA"/>
</dbReference>
<sequence length="1961" mass="204837">MRSPRMLRGRRSAVITAAAVVVVVGAVGGAAVASSGYREQEVDLGDASVWVVNDELGAVGRAGTAVGELVSLVDAGTDRSEVAQRGGTVLVVDREKSGVGVLDPATAAIIATVPVPPGETDVRLVAGRVVVVSGGAVWWTPVDRFADFDADADPTLSFGADAQVSVDDHGVLFAYTPSTGQVVRVDVAAGSTVTDTWQLDAIDGTPDVQLSSVAGRWVVLDRSASVLRTADGVVDLQEMIRPGDGAVLQLPSTDGDSAAVATRDRLIAVPLAGQAKRTLVAGRSGSPARPLRHDGCLHAAWAGGTAWRSCDGGAVELPGGVQPGARLAFRENGRALVLNDAHSGRSWAAASDYAVIDNWDDLAAAIRDDTTIEQNDPDVDPTVEKVQEAPVAEPDRFGARPGRSTLLPVLLNDHDANADVLVLDGVQGALPQGATVVPVQSRQLLQLQLDDTVSGEFAFRYTVSDGRGATATAEVTVTVRTPDENGPPVQMRRADAVVQAGGRLAQAVLGEWMDPDGDPIYLREATADAPDRVSSRPEGSVVFDPGDGATGSRRVGLIVSDGRDEGIGELRVDVRADGEVPVIADPFVELATAGEEIVLEPLRHVRGGSGHPQLTAVPAKPDARVLADFDGGTVRFSSTAARTHYLEYTVVDGDRTATGVIRVEVSPPPERDTTPITVPHTAFLRAGQPGEVDVLATDIDPTGGVLVLTSLTATAEEQGVRVEIVDHRILRVTLQRPLETGSAELRYRVSNGLAEAEGRVSVLEVPQPRLPGPPVAEADRVSARVGDVVDIDVLANDEHPDGEPLTLDPELVESPEAGLLFASGDRLRYFAPDEPGQYRASYRVAGPDGQNVTAWVELTVRLADPATNAKPVPREVTARALAGETVRIPIPLSGVDPDGDSVELLGQVSNPERGTVVERGTGWLDYQAGEYSSGTDVFRYAVVDALGARAEGQVRVGIADPPSVADRPVAVEDSVLVRPGRTVAVRVLANDSDPGGSPLTLTAVSPVDPDTAAKVDGDSVVVRAPDHEGVFGFEYTVRNADWSTASGHLTIETSEDAPPARPEASDVVLTLNDIVDRDEIDVDVKAHVFLADAALARAPIRLVRGYDDAADVLADGRVRVQVGEHRRIVPFEVVHPDDPSIGAYAFIWVPGRDDAIPQLRTDAPEVRVESGEEVRIELADQVIAASGRPVRVADEAGVRAVHADGTDLVVDEDTLRYRSEEGYFGPASISLTVTDGDRPDDPAGRTGTIVIPIVVEPIDGQPPSFVGQVLDLEPGQPKTIDLVRLTTHPYARTAEGLSYRVIDASAGFSVSLSGSRLVIRASPQAVSGTSGRVTIGVSAGEVTGTPGVIELRVVPSTRPLARPADDDAVVVRGATTEVDVLSNDQPGNPFPREPLRVVGITGLDATNLPHGVHVQPSDDRATLTVRVDGDAEPGDTTIGYVVEDATGDPARRAWANVRISVQDRPAPITDLRMTGFGAGRIDLAFGAGVANNSPITGYRVDLLDPATRERVGGSICDATTCSIVTPGNGAANAVIVRVTARNAIGDSAPVELGGAVWSDIVPAAPVGLTAQPRDGRLLIEWAPVGVPGGSPVRSYVVTVAGVPVEVAAWSACTVSSCSIESQALANGSVVSFAVSARNDAYPALVQWSEASGVGTPFGRPIAAAASAVSDDARGAVTVSWAGFEGNGDPVLGYYVQRLVSADAVPSGAQACSVTSPAPGRVVPPTSGGAVAETIETDGATRSVTFSGAVGTPGRYGFVVWGWNRAGCVRGDVVQATVRPAPGPVGSVSSRMDWLAANEVWDRRIDSIAGAGGARLEIVAVDNRGVQLGAPRSFSGSGWLRELLQRPFGETARFQVRACSEWGNCGPWSDPLPTGSTPSLTFTVPGLAYAPADGPWGESVWRWSGDPDNSGLPATYRCGIAGDDVGRPAQSPVSCRVDDAGPNDRVWLDVEVAGVTARKWNR</sequence>
<dbReference type="CDD" id="cd00063">
    <property type="entry name" value="FN3"/>
    <property type="match status" value="1"/>
</dbReference>
<name>A0A5C1YCS6_9MICO</name>
<proteinExistence type="predicted"/>
<keyword evidence="1" id="KW-0378">Hydrolase</keyword>
<feature type="domain" description="Fibronectin type-III" evidence="4">
    <location>
        <begin position="1561"/>
        <end position="1658"/>
    </location>
</feature>
<gene>
    <name evidence="5" type="ORF">FLP10_02565</name>
</gene>
<dbReference type="Gene3D" id="2.60.40.10">
    <property type="entry name" value="Immunoglobulins"/>
    <property type="match status" value="3"/>
</dbReference>
<evidence type="ECO:0000259" key="4">
    <source>
        <dbReference type="PROSITE" id="PS50853"/>
    </source>
</evidence>
<dbReference type="Pfam" id="PF17963">
    <property type="entry name" value="Big_9"/>
    <property type="match status" value="4"/>
</dbReference>
<evidence type="ECO:0000256" key="1">
    <source>
        <dbReference type="ARBA" id="ARBA00023295"/>
    </source>
</evidence>
<evidence type="ECO:0000313" key="5">
    <source>
        <dbReference type="EMBL" id="QEO13418.1"/>
    </source>
</evidence>
<dbReference type="OrthoDB" id="5241356at2"/>
<keyword evidence="2" id="KW-0119">Carbohydrate metabolism</keyword>
<dbReference type="SUPFAM" id="SSF49265">
    <property type="entry name" value="Fibronectin type III"/>
    <property type="match status" value="2"/>
</dbReference>
<dbReference type="NCBIfam" id="NF012211">
    <property type="entry name" value="tand_rpt_95"/>
    <property type="match status" value="1"/>
</dbReference>
<evidence type="ECO:0000256" key="2">
    <source>
        <dbReference type="ARBA" id="ARBA00023326"/>
    </source>
</evidence>
<dbReference type="GO" id="GO:0000272">
    <property type="term" value="P:polysaccharide catabolic process"/>
    <property type="evidence" value="ECO:0007669"/>
    <property type="project" value="UniProtKB-KW"/>
</dbReference>
<evidence type="ECO:0000313" key="6">
    <source>
        <dbReference type="Proteomes" id="UP000324678"/>
    </source>
</evidence>
<organism evidence="5 6">
    <name type="scientific">Agromyces intestinalis</name>
    <dbReference type="NCBI Taxonomy" id="2592652"/>
    <lineage>
        <taxon>Bacteria</taxon>
        <taxon>Bacillati</taxon>
        <taxon>Actinomycetota</taxon>
        <taxon>Actinomycetes</taxon>
        <taxon>Micrococcales</taxon>
        <taxon>Microbacteriaceae</taxon>
        <taxon>Agromyces</taxon>
    </lineage>
</organism>
<evidence type="ECO:0000256" key="3">
    <source>
        <dbReference type="SAM" id="MobiDB-lite"/>
    </source>
</evidence>
<keyword evidence="6" id="KW-1185">Reference proteome</keyword>
<reference evidence="5 6" key="1">
    <citation type="submission" date="2019-09" db="EMBL/GenBank/DDBJ databases">
        <title>Genome sequencing of strain KACC 19306.</title>
        <authorList>
            <person name="Heo J."/>
            <person name="Kim S.-J."/>
            <person name="Kim J.-S."/>
            <person name="Hong S.-B."/>
            <person name="Kwon S.-W."/>
        </authorList>
    </citation>
    <scope>NUCLEOTIDE SEQUENCE [LARGE SCALE GENOMIC DNA]</scope>
    <source>
        <strain evidence="5 6">KACC 19306</strain>
    </source>
</reference>
<accession>A0A5C1YCS6</accession>
<protein>
    <submittedName>
        <fullName evidence="5">Tandem-95 repeat protein</fullName>
    </submittedName>
</protein>
<dbReference type="GO" id="GO:0016798">
    <property type="term" value="F:hydrolase activity, acting on glycosyl bonds"/>
    <property type="evidence" value="ECO:0007669"/>
    <property type="project" value="UniProtKB-KW"/>
</dbReference>
<dbReference type="Gene3D" id="2.60.40.2810">
    <property type="match status" value="1"/>
</dbReference>
<keyword evidence="2" id="KW-0624">Polysaccharide degradation</keyword>
<keyword evidence="1" id="KW-0326">Glycosidase</keyword>
<dbReference type="RefSeq" id="WP_149159442.1">
    <property type="nucleotide sequence ID" value="NZ_CP043505.1"/>
</dbReference>
<dbReference type="InterPro" id="IPR003961">
    <property type="entry name" value="FN3_dom"/>
</dbReference>
<dbReference type="Proteomes" id="UP000324678">
    <property type="component" value="Chromosome"/>
</dbReference>
<feature type="region of interest" description="Disordered" evidence="3">
    <location>
        <begin position="528"/>
        <end position="547"/>
    </location>
</feature>
<dbReference type="KEGG" id="ail:FLP10_02565"/>
<dbReference type="InterPro" id="IPR036116">
    <property type="entry name" value="FN3_sf"/>
</dbReference>
<dbReference type="PROSITE" id="PS50853">
    <property type="entry name" value="FN3"/>
    <property type="match status" value="1"/>
</dbReference>
<dbReference type="InterPro" id="IPR013783">
    <property type="entry name" value="Ig-like_fold"/>
</dbReference>